<comment type="subcellular location">
    <subcellularLocation>
        <location evidence="1">Cell membrane</location>
        <topology evidence="1">Multi-pass membrane protein</topology>
    </subcellularLocation>
</comment>
<evidence type="ECO:0000313" key="8">
    <source>
        <dbReference type="EMBL" id="CDB44888.1"/>
    </source>
</evidence>
<comment type="similarity">
    <text evidence="2">Belongs to the chromate ion transporter (CHR) (TC 2.A.51) family.</text>
</comment>
<keyword evidence="5 7" id="KW-1133">Transmembrane helix</keyword>
<dbReference type="Pfam" id="PF02417">
    <property type="entry name" value="Chromate_transp"/>
    <property type="match status" value="1"/>
</dbReference>
<sequence>MDTSRPRYLHMFLVFVKIGLFTIGGGPAMIPLIRDEFVEKQKWIGDEDITDVLALSQSLPGVIAVNASTFLGYRLGGLKGSLVATIGVVLPSFVIIFVIVTAFTSSGFDQYPNILKFFDGINSAITALLIAATLKLIPYSIKNNFGWFILAFSLLGIYFFSLDIAIIVLLASALGYCATKYLGSDTK</sequence>
<keyword evidence="6 7" id="KW-0472">Membrane</keyword>
<reference evidence="8" key="1">
    <citation type="submission" date="2012-11" db="EMBL/GenBank/DDBJ databases">
        <title>Dependencies among metagenomic species, viruses, plasmids and units of genetic variation.</title>
        <authorList>
            <person name="Nielsen H.B."/>
            <person name="Almeida M."/>
            <person name="Juncker A.S."/>
            <person name="Rasmussen S."/>
            <person name="Li J."/>
            <person name="Sunagawa S."/>
            <person name="Plichta D."/>
            <person name="Gautier L."/>
            <person name="Le Chatelier E."/>
            <person name="Peletier E."/>
            <person name="Bonde I."/>
            <person name="Nielsen T."/>
            <person name="Manichanh C."/>
            <person name="Arumugam M."/>
            <person name="Batto J."/>
            <person name="Santos M.B.Q.D."/>
            <person name="Blom N."/>
            <person name="Borruel N."/>
            <person name="Burgdorf K.S."/>
            <person name="Boumezbeur F."/>
            <person name="Casellas F."/>
            <person name="Dore J."/>
            <person name="Guarner F."/>
            <person name="Hansen T."/>
            <person name="Hildebrand F."/>
            <person name="Kaas R.S."/>
            <person name="Kennedy S."/>
            <person name="Kristiansen K."/>
            <person name="Kultima J.R."/>
            <person name="Leonard P."/>
            <person name="Levenez F."/>
            <person name="Lund O."/>
            <person name="Moumen B."/>
            <person name="Le Paslier D."/>
            <person name="Pons N."/>
            <person name="Pedersen O."/>
            <person name="Prifti E."/>
            <person name="Qin J."/>
            <person name="Raes J."/>
            <person name="Tap J."/>
            <person name="Tims S."/>
            <person name="Ussery D.W."/>
            <person name="Yamada T."/>
            <person name="MetaHit consortium"/>
            <person name="Renault P."/>
            <person name="Sicheritz-Ponten T."/>
            <person name="Bork P."/>
            <person name="Wang J."/>
            <person name="Brunak S."/>
            <person name="Ehrlich S.D."/>
        </authorList>
    </citation>
    <scope>NUCLEOTIDE SEQUENCE [LARGE SCALE GENOMIC DNA]</scope>
</reference>
<proteinExistence type="inferred from homology"/>
<dbReference type="PANTHER" id="PTHR43663">
    <property type="entry name" value="CHROMATE TRANSPORT PROTEIN-RELATED"/>
    <property type="match status" value="1"/>
</dbReference>
<dbReference type="PANTHER" id="PTHR43663:SF2">
    <property type="entry name" value="CHROMATE TRANSPORT PROTEIN-RELATED"/>
    <property type="match status" value="1"/>
</dbReference>
<dbReference type="HOGENOM" id="CLU_018106_1_2_9"/>
<keyword evidence="3" id="KW-1003">Cell membrane</keyword>
<dbReference type="eggNOG" id="COG2059">
    <property type="taxonomic scope" value="Bacteria"/>
</dbReference>
<dbReference type="EMBL" id="CBDS010000003">
    <property type="protein sequence ID" value="CDB44888.1"/>
    <property type="molecule type" value="Genomic_DNA"/>
</dbReference>
<evidence type="ECO:0000256" key="2">
    <source>
        <dbReference type="ARBA" id="ARBA00005262"/>
    </source>
</evidence>
<feature type="transmembrane region" description="Helical" evidence="7">
    <location>
        <begin position="82"/>
        <end position="105"/>
    </location>
</feature>
<dbReference type="AlphaFoldDB" id="R6I3Y1"/>
<dbReference type="STRING" id="1262914.BN533_02108"/>
<dbReference type="GO" id="GO:0005886">
    <property type="term" value="C:plasma membrane"/>
    <property type="evidence" value="ECO:0007669"/>
    <property type="project" value="UniProtKB-SubCell"/>
</dbReference>
<dbReference type="InterPro" id="IPR003370">
    <property type="entry name" value="Chromate_transpt"/>
</dbReference>
<evidence type="ECO:0000256" key="7">
    <source>
        <dbReference type="SAM" id="Phobius"/>
    </source>
</evidence>
<organism evidence="8">
    <name type="scientific">Phascolarctobacterium faecium</name>
    <dbReference type="NCBI Taxonomy" id="33025"/>
    <lineage>
        <taxon>Bacteria</taxon>
        <taxon>Bacillati</taxon>
        <taxon>Bacillota</taxon>
        <taxon>Negativicutes</taxon>
        <taxon>Acidaminococcales</taxon>
        <taxon>Acidaminococcaceae</taxon>
        <taxon>Phascolarctobacterium</taxon>
    </lineage>
</organism>
<feature type="transmembrane region" description="Helical" evidence="7">
    <location>
        <begin position="145"/>
        <end position="178"/>
    </location>
</feature>
<evidence type="ECO:0000256" key="4">
    <source>
        <dbReference type="ARBA" id="ARBA00022692"/>
    </source>
</evidence>
<evidence type="ECO:0000256" key="6">
    <source>
        <dbReference type="ARBA" id="ARBA00023136"/>
    </source>
</evidence>
<dbReference type="RefSeq" id="WP_021719007.1">
    <property type="nucleotide sequence ID" value="NZ_CAKVRS010000002.1"/>
</dbReference>
<accession>R6I3Y1</accession>
<evidence type="ECO:0000256" key="3">
    <source>
        <dbReference type="ARBA" id="ARBA00022475"/>
    </source>
</evidence>
<keyword evidence="4 7" id="KW-0812">Transmembrane</keyword>
<dbReference type="GO" id="GO:0015109">
    <property type="term" value="F:chromate transmembrane transporter activity"/>
    <property type="evidence" value="ECO:0007669"/>
    <property type="project" value="InterPro"/>
</dbReference>
<evidence type="ECO:0000256" key="1">
    <source>
        <dbReference type="ARBA" id="ARBA00004651"/>
    </source>
</evidence>
<gene>
    <name evidence="8" type="ORF">BN533_02108</name>
</gene>
<feature type="transmembrane region" description="Helical" evidence="7">
    <location>
        <begin position="12"/>
        <end position="33"/>
    </location>
</feature>
<name>R6I3Y1_9FIRM</name>
<evidence type="ECO:0000256" key="5">
    <source>
        <dbReference type="ARBA" id="ARBA00022989"/>
    </source>
</evidence>
<comment type="caution">
    <text evidence="8">The sequence shown here is derived from an EMBL/GenBank/DDBJ whole genome shotgun (WGS) entry which is preliminary data.</text>
</comment>
<protein>
    <submittedName>
        <fullName evidence="8">Putative chromate transport protein</fullName>
    </submittedName>
</protein>
<dbReference type="InterPro" id="IPR052518">
    <property type="entry name" value="CHR_Transporter"/>
</dbReference>
<feature type="transmembrane region" description="Helical" evidence="7">
    <location>
        <begin position="117"/>
        <end position="139"/>
    </location>
</feature>